<dbReference type="InterPro" id="IPR036249">
    <property type="entry name" value="Thioredoxin-like_sf"/>
</dbReference>
<dbReference type="SUPFAM" id="SSF52833">
    <property type="entry name" value="Thioredoxin-like"/>
    <property type="match status" value="1"/>
</dbReference>
<dbReference type="PROSITE" id="PS50405">
    <property type="entry name" value="GST_CTER"/>
    <property type="match status" value="1"/>
</dbReference>
<evidence type="ECO:0000313" key="5">
    <source>
        <dbReference type="Proteomes" id="UP001341245"/>
    </source>
</evidence>
<comment type="caution">
    <text evidence="4">The sequence shown here is derived from an EMBL/GenBank/DDBJ whole genome shotgun (WGS) entry which is preliminary data.</text>
</comment>
<dbReference type="PANTHER" id="PTHR44051">
    <property type="entry name" value="GLUTATHIONE S-TRANSFERASE-RELATED"/>
    <property type="match status" value="1"/>
</dbReference>
<dbReference type="Gene3D" id="1.20.1050.10">
    <property type="match status" value="1"/>
</dbReference>
<evidence type="ECO:0000259" key="3">
    <source>
        <dbReference type="PROSITE" id="PS50405"/>
    </source>
</evidence>
<dbReference type="SUPFAM" id="SSF47616">
    <property type="entry name" value="GST C-terminal domain-like"/>
    <property type="match status" value="1"/>
</dbReference>
<dbReference type="Gene3D" id="3.40.30.10">
    <property type="entry name" value="Glutaredoxin"/>
    <property type="match status" value="1"/>
</dbReference>
<dbReference type="Pfam" id="PF13409">
    <property type="entry name" value="GST_N_2"/>
    <property type="match status" value="1"/>
</dbReference>
<dbReference type="SFLD" id="SFLDG00358">
    <property type="entry name" value="Main_(cytGST)"/>
    <property type="match status" value="1"/>
</dbReference>
<evidence type="ECO:0008006" key="6">
    <source>
        <dbReference type="Google" id="ProtNLM"/>
    </source>
</evidence>
<dbReference type="Pfam" id="PF13410">
    <property type="entry name" value="GST_C_2"/>
    <property type="match status" value="1"/>
</dbReference>
<organism evidence="4 5">
    <name type="scientific">Aureobasidium pullulans</name>
    <name type="common">Black yeast</name>
    <name type="synonym">Pullularia pullulans</name>
    <dbReference type="NCBI Taxonomy" id="5580"/>
    <lineage>
        <taxon>Eukaryota</taxon>
        <taxon>Fungi</taxon>
        <taxon>Dikarya</taxon>
        <taxon>Ascomycota</taxon>
        <taxon>Pezizomycotina</taxon>
        <taxon>Dothideomycetes</taxon>
        <taxon>Dothideomycetidae</taxon>
        <taxon>Dothideales</taxon>
        <taxon>Saccotheciaceae</taxon>
        <taxon>Aureobasidium</taxon>
    </lineage>
</organism>
<evidence type="ECO:0000259" key="2">
    <source>
        <dbReference type="PROSITE" id="PS50404"/>
    </source>
</evidence>
<dbReference type="EMBL" id="JASGXD010000019">
    <property type="protein sequence ID" value="KAK6000047.1"/>
    <property type="molecule type" value="Genomic_DNA"/>
</dbReference>
<protein>
    <recommendedName>
        <fullName evidence="6">Glutathione S-transferase</fullName>
    </recommendedName>
</protein>
<gene>
    <name evidence="4" type="ORF">QM012_004035</name>
</gene>
<evidence type="ECO:0000313" key="4">
    <source>
        <dbReference type="EMBL" id="KAK6000047.1"/>
    </source>
</evidence>
<dbReference type="PANTHER" id="PTHR44051:SF8">
    <property type="entry name" value="GLUTATHIONE S-TRANSFERASE GSTA"/>
    <property type="match status" value="1"/>
</dbReference>
<dbReference type="PROSITE" id="PS50404">
    <property type="entry name" value="GST_NTER"/>
    <property type="match status" value="1"/>
</dbReference>
<dbReference type="InterPro" id="IPR036282">
    <property type="entry name" value="Glutathione-S-Trfase_C_sf"/>
</dbReference>
<accession>A0ABR0T6J5</accession>
<dbReference type="InterPro" id="IPR010987">
    <property type="entry name" value="Glutathione-S-Trfase_C-like"/>
</dbReference>
<feature type="domain" description="GST N-terminal" evidence="2">
    <location>
        <begin position="16"/>
        <end position="106"/>
    </location>
</feature>
<dbReference type="Proteomes" id="UP001341245">
    <property type="component" value="Unassembled WGS sequence"/>
</dbReference>
<dbReference type="InterPro" id="IPR040079">
    <property type="entry name" value="Glutathione_S-Trfase"/>
</dbReference>
<proteinExistence type="inferred from homology"/>
<feature type="domain" description="GST C-terminal" evidence="3">
    <location>
        <begin position="112"/>
        <end position="246"/>
    </location>
</feature>
<sequence length="246" mass="28102">MSSLYIESTPSEVSSSDGIHLLTFSTPNGQKVQILLEELALLYRVKWTTTIINFMQNQQKEDWYLRLNPNGKIPVIVDSTIKGDPFPVIETSAEMLYLAEKYDKDYALSFDGPLERSQMIQWLLFWHGSGAPPYGQLRYFGQRAKEKLPAAIEHFRTETLRVFGVLELHLSGKNSDGQPREYLAGFGKGKYSLADIGAWPWVAKWEFAGFERKDMEAFPNLLAWVERIGQREAVKTGTGDKYQKKP</sequence>
<name>A0ABR0T6J5_AURPU</name>
<reference evidence="4 5" key="1">
    <citation type="submission" date="2023-11" db="EMBL/GenBank/DDBJ databases">
        <title>Draft genome sequence and annotation of the polyextremotolerant black yeast-like fungus Aureobasidium pullulans NRRL 62042.</title>
        <authorList>
            <person name="Dielentheis-Frenken M.R.E."/>
            <person name="Wibberg D."/>
            <person name="Blank L.M."/>
            <person name="Tiso T."/>
        </authorList>
    </citation>
    <scope>NUCLEOTIDE SEQUENCE [LARGE SCALE GENOMIC DNA]</scope>
    <source>
        <strain evidence="4 5">NRRL 62042</strain>
    </source>
</reference>
<keyword evidence="5" id="KW-1185">Reference proteome</keyword>
<dbReference type="InterPro" id="IPR004045">
    <property type="entry name" value="Glutathione_S-Trfase_N"/>
</dbReference>
<comment type="similarity">
    <text evidence="1">Belongs to the GST superfamily.</text>
</comment>
<dbReference type="SFLD" id="SFLDS00019">
    <property type="entry name" value="Glutathione_Transferase_(cytos"/>
    <property type="match status" value="1"/>
</dbReference>
<evidence type="ECO:0000256" key="1">
    <source>
        <dbReference type="ARBA" id="ARBA00007409"/>
    </source>
</evidence>
<dbReference type="CDD" id="cd03048">
    <property type="entry name" value="GST_N_Ure2p_like"/>
    <property type="match status" value="1"/>
</dbReference>